<name>A0ABM8YKV2_9BACI</name>
<dbReference type="SMART" id="SM00382">
    <property type="entry name" value="AAA"/>
    <property type="match status" value="1"/>
</dbReference>
<evidence type="ECO:0000256" key="3">
    <source>
        <dbReference type="ARBA" id="ARBA00022840"/>
    </source>
</evidence>
<dbReference type="InterPro" id="IPR003439">
    <property type="entry name" value="ABC_transporter-like_ATP-bd"/>
</dbReference>
<gene>
    <name evidence="5" type="ORF">BACCIP111883_01365</name>
</gene>
<dbReference type="PANTHER" id="PTHR42939">
    <property type="entry name" value="ABC TRANSPORTER ATP-BINDING PROTEIN ALBC-RELATED"/>
    <property type="match status" value="1"/>
</dbReference>
<accession>A0ABM8YKV2</accession>
<protein>
    <submittedName>
        <fullName evidence="5">Multidrug efflux system ATP-binding protein</fullName>
    </submittedName>
</protein>
<dbReference type="PROSITE" id="PS50893">
    <property type="entry name" value="ABC_TRANSPORTER_2"/>
    <property type="match status" value="1"/>
</dbReference>
<comment type="caution">
    <text evidence="5">The sequence shown here is derived from an EMBL/GenBank/DDBJ whole genome shotgun (WGS) entry which is preliminary data.</text>
</comment>
<dbReference type="InterPro" id="IPR003593">
    <property type="entry name" value="AAA+_ATPase"/>
</dbReference>
<dbReference type="RefSeq" id="WP_230500512.1">
    <property type="nucleotide sequence ID" value="NZ_CAKJTJ010000005.1"/>
</dbReference>
<dbReference type="GO" id="GO:0005524">
    <property type="term" value="F:ATP binding"/>
    <property type="evidence" value="ECO:0007669"/>
    <property type="project" value="UniProtKB-KW"/>
</dbReference>
<dbReference type="EMBL" id="CAKJTJ010000005">
    <property type="protein sequence ID" value="CAG9620596.1"/>
    <property type="molecule type" value="Genomic_DNA"/>
</dbReference>
<organism evidence="5 6">
    <name type="scientific">Sutcliffiella rhizosphaerae</name>
    <dbReference type="NCBI Taxonomy" id="2880967"/>
    <lineage>
        <taxon>Bacteria</taxon>
        <taxon>Bacillati</taxon>
        <taxon>Bacillota</taxon>
        <taxon>Bacilli</taxon>
        <taxon>Bacillales</taxon>
        <taxon>Bacillaceae</taxon>
        <taxon>Sutcliffiella</taxon>
    </lineage>
</organism>
<evidence type="ECO:0000313" key="6">
    <source>
        <dbReference type="Proteomes" id="UP000789833"/>
    </source>
</evidence>
<evidence type="ECO:0000259" key="4">
    <source>
        <dbReference type="PROSITE" id="PS50893"/>
    </source>
</evidence>
<reference evidence="5 6" key="1">
    <citation type="submission" date="2021-10" db="EMBL/GenBank/DDBJ databases">
        <authorList>
            <person name="Criscuolo A."/>
        </authorList>
    </citation>
    <scope>NUCLEOTIDE SEQUENCE [LARGE SCALE GENOMIC DNA]</scope>
    <source>
        <strain evidence="6">CIP 111883</strain>
    </source>
</reference>
<dbReference type="Pfam" id="PF00005">
    <property type="entry name" value="ABC_tran"/>
    <property type="match status" value="1"/>
</dbReference>
<keyword evidence="2" id="KW-0547">Nucleotide-binding</keyword>
<evidence type="ECO:0000256" key="1">
    <source>
        <dbReference type="ARBA" id="ARBA00022448"/>
    </source>
</evidence>
<sequence>MILFKDVNKSYGRDIALKDGDLALDKGKIIGILGPNGSGKSTSLKMIAGLVRPDKGKVTIDGEEVTRQIAHKVAYLTELDVYYEALTVIDMINFYHSQFSDFSMEKAEKLLMFMNLEKNKKIKDLSKGNRGRLKLVQALSRNAAYILLDEPFSGLDPMVRDSIVTSLINFVDFGNQTIIIATHEIDEVESLLDEVVLIKNGNFIAHKNVEEIREKEGLSIKEWLISKLKE</sequence>
<dbReference type="SUPFAM" id="SSF52540">
    <property type="entry name" value="P-loop containing nucleoside triphosphate hydrolases"/>
    <property type="match status" value="1"/>
</dbReference>
<feature type="domain" description="ABC transporter" evidence="4">
    <location>
        <begin position="2"/>
        <end position="225"/>
    </location>
</feature>
<keyword evidence="3 5" id="KW-0067">ATP-binding</keyword>
<dbReference type="Proteomes" id="UP000789833">
    <property type="component" value="Unassembled WGS sequence"/>
</dbReference>
<dbReference type="Gene3D" id="3.40.50.300">
    <property type="entry name" value="P-loop containing nucleotide triphosphate hydrolases"/>
    <property type="match status" value="1"/>
</dbReference>
<dbReference type="CDD" id="cd03230">
    <property type="entry name" value="ABC_DR_subfamily_A"/>
    <property type="match status" value="1"/>
</dbReference>
<dbReference type="InterPro" id="IPR051782">
    <property type="entry name" value="ABC_Transporter_VariousFunc"/>
</dbReference>
<proteinExistence type="predicted"/>
<dbReference type="InterPro" id="IPR027417">
    <property type="entry name" value="P-loop_NTPase"/>
</dbReference>
<keyword evidence="6" id="KW-1185">Reference proteome</keyword>
<evidence type="ECO:0000256" key="2">
    <source>
        <dbReference type="ARBA" id="ARBA00022741"/>
    </source>
</evidence>
<dbReference type="PANTHER" id="PTHR42939:SF1">
    <property type="entry name" value="ABC TRANSPORTER ATP-BINDING PROTEIN ALBC-RELATED"/>
    <property type="match status" value="1"/>
</dbReference>
<evidence type="ECO:0000313" key="5">
    <source>
        <dbReference type="EMBL" id="CAG9620596.1"/>
    </source>
</evidence>
<keyword evidence="1" id="KW-0813">Transport</keyword>